<name>A0A286U4N0_9BACT</name>
<protein>
    <recommendedName>
        <fullName evidence="2">Ice-binding protein C-terminal domain-containing protein</fullName>
    </recommendedName>
</protein>
<dbReference type="Pfam" id="PF07589">
    <property type="entry name" value="PEP-CTERM"/>
    <property type="match status" value="1"/>
</dbReference>
<keyword evidence="1" id="KW-1133">Transmembrane helix</keyword>
<evidence type="ECO:0000259" key="2">
    <source>
        <dbReference type="Pfam" id="PF07589"/>
    </source>
</evidence>
<evidence type="ECO:0000313" key="3">
    <source>
        <dbReference type="EMBL" id="GAX63011.1"/>
    </source>
</evidence>
<keyword evidence="1" id="KW-0472">Membrane</keyword>
<evidence type="ECO:0000256" key="1">
    <source>
        <dbReference type="SAM" id="Phobius"/>
    </source>
</evidence>
<feature type="domain" description="Ice-binding protein C-terminal" evidence="2">
    <location>
        <begin position="230"/>
        <end position="255"/>
    </location>
</feature>
<dbReference type="EMBL" id="BAOS01000046">
    <property type="protein sequence ID" value="GAX63011.1"/>
    <property type="molecule type" value="Genomic_DNA"/>
</dbReference>
<keyword evidence="1" id="KW-0812">Transmembrane</keyword>
<dbReference type="Proteomes" id="UP000218542">
    <property type="component" value="Unassembled WGS sequence"/>
</dbReference>
<comment type="caution">
    <text evidence="3">The sequence shown here is derived from an EMBL/GenBank/DDBJ whole genome shotgun (WGS) entry which is preliminary data.</text>
</comment>
<keyword evidence="4" id="KW-1185">Reference proteome</keyword>
<dbReference type="NCBIfam" id="TIGR02595">
    <property type="entry name" value="PEP_CTERM"/>
    <property type="match status" value="1"/>
</dbReference>
<organism evidence="3 4">
    <name type="scientific">Candidatus Scalindua japonica</name>
    <dbReference type="NCBI Taxonomy" id="1284222"/>
    <lineage>
        <taxon>Bacteria</taxon>
        <taxon>Pseudomonadati</taxon>
        <taxon>Planctomycetota</taxon>
        <taxon>Candidatus Brocadiia</taxon>
        <taxon>Candidatus Brocadiales</taxon>
        <taxon>Candidatus Scalinduaceae</taxon>
        <taxon>Candidatus Scalindua</taxon>
    </lineage>
</organism>
<gene>
    <name evidence="3" type="ORF">SCALIN_C46_0015</name>
</gene>
<feature type="transmembrane region" description="Helical" evidence="1">
    <location>
        <begin position="234"/>
        <end position="252"/>
    </location>
</feature>
<evidence type="ECO:0000313" key="4">
    <source>
        <dbReference type="Proteomes" id="UP000218542"/>
    </source>
</evidence>
<accession>A0A286U4N0</accession>
<dbReference type="AlphaFoldDB" id="A0A286U4N0"/>
<proteinExistence type="predicted"/>
<reference evidence="4" key="1">
    <citation type="journal article" date="2017" name="Environ. Microbiol. Rep.">
        <title>Genetic Diversity of Marine Anaerobic Ammonium-Oxidizing Bacteria as Revealed by Genomic and Proteomic Analyses of 'Candidatus Scalindua japonica'.</title>
        <authorList>
            <person name="Oshiki M."/>
            <person name="Mizuto K."/>
            <person name="Kimura Z."/>
            <person name="Kindaichi T."/>
            <person name="Satoh H."/>
            <person name="Okabe S."/>
        </authorList>
    </citation>
    <scope>NUCLEOTIDE SEQUENCE [LARGE SCALE GENOMIC DNA]</scope>
    <source>
        <strain evidence="4">husup-a2</strain>
    </source>
</reference>
<dbReference type="InterPro" id="IPR013424">
    <property type="entry name" value="Ice-binding_C"/>
</dbReference>
<sequence>MATPVESVFSDPANGWMQFADDDGIATGHGGQNFDTEYLFYKIDGDNLSIGLQTGFDVETGRNGTGRYYTGDLALSFDGDHSGFGGSGYEYALDFGLQTRDLRKRSQGDPQNIDANVHGTIGTSGIDVAGLYENVEWYNGHMQVNTDDGDGEDEPPFAMNEGDIVANALQYNIGDLGTNSFYRIVTFDTTLVSEASDGSYSVHAHYTMNCGNDSIHGGFAVVNSSNSSEPVPEPATVVLLGIGLIGLGGVYIRRRYIRRLSENV</sequence>